<dbReference type="AlphaFoldDB" id="A0A8T5VEA9"/>
<reference evidence="1" key="1">
    <citation type="journal article" date="2017" name="Syst. Appl. Microbiol.">
        <title>Soybeans inoculated with root zone soils of Canadian native legumes harbour diverse and novel Bradyrhizobium spp. that possess agricultural potential.</title>
        <authorList>
            <person name="Bromfield E.S.P."/>
            <person name="Cloutier S."/>
            <person name="Tambong J.T."/>
            <person name="Tran Thi T.V."/>
        </authorList>
    </citation>
    <scope>NUCLEOTIDE SEQUENCE</scope>
    <source>
        <strain evidence="1">1S5</strain>
    </source>
</reference>
<dbReference type="EMBL" id="CP096255">
    <property type="protein sequence ID" value="UPT89365.1"/>
    <property type="molecule type" value="Genomic_DNA"/>
</dbReference>
<evidence type="ECO:0000313" key="1">
    <source>
        <dbReference type="EMBL" id="UPT89365.1"/>
    </source>
</evidence>
<sequence length="321" mass="36321">MQAQEGAAVLVVEQPVVDAEAMTLEATEGDAFLPALLPNLGGDVVNDGTDAARSDEVRGLLSAIRRLENIVEEETVALSTGKKIDFDDFSARKSRSMLEFVRLMRARMHLGNELEITEEIQRLREKLERNRSILEMHYDAVREVAAIIVKAIGSRVGRHLYRSHSTGRKMIRLVLAGLWVCILTAGTSYAVAYWKENGSLLPAKDEYLDGLQYQKTRALSVPMVEGGSVQGYIVARFVYTVEARIMHQLNVPPEPFVVDEAFRRIYADDRLDFRKLARYDLSILTTAIKQRVNERMQADVVQDVLVEDFNYVSKEEFQQKP</sequence>
<proteinExistence type="predicted"/>
<evidence type="ECO:0000313" key="2">
    <source>
        <dbReference type="Proteomes" id="UP000551709"/>
    </source>
</evidence>
<dbReference type="Proteomes" id="UP000551709">
    <property type="component" value="Chromosome"/>
</dbReference>
<protein>
    <submittedName>
        <fullName evidence="1">Uncharacterized protein</fullName>
    </submittedName>
</protein>
<organism evidence="1 2">
    <name type="scientific">Bradyrhizobium barranii subsp. apii</name>
    <dbReference type="NCBI Taxonomy" id="2819348"/>
    <lineage>
        <taxon>Bacteria</taxon>
        <taxon>Pseudomonadati</taxon>
        <taxon>Pseudomonadota</taxon>
        <taxon>Alphaproteobacteria</taxon>
        <taxon>Hyphomicrobiales</taxon>
        <taxon>Nitrobacteraceae</taxon>
        <taxon>Bradyrhizobium</taxon>
        <taxon>Bradyrhizobium barranii</taxon>
    </lineage>
</organism>
<gene>
    <name evidence="1" type="ORF">HAP41_0000010540</name>
</gene>
<name>A0A8T5VEA9_9BRAD</name>
<reference evidence="1" key="2">
    <citation type="submission" date="2022-04" db="EMBL/GenBank/DDBJ databases">
        <authorList>
            <person name="Bromfield E.S.P."/>
            <person name="Cloutier S."/>
        </authorList>
    </citation>
    <scope>NUCLEOTIDE SEQUENCE</scope>
    <source>
        <strain evidence="1">1S5</strain>
    </source>
</reference>
<accession>A0A8T5VEA9</accession>